<dbReference type="GO" id="GO:0005856">
    <property type="term" value="C:cytoskeleton"/>
    <property type="evidence" value="ECO:0007669"/>
    <property type="project" value="UniProtKB-SubCell"/>
</dbReference>
<evidence type="ECO:0000313" key="7">
    <source>
        <dbReference type="Proteomes" id="UP000708208"/>
    </source>
</evidence>
<evidence type="ECO:0000256" key="4">
    <source>
        <dbReference type="ARBA" id="ARBA00022490"/>
    </source>
</evidence>
<organism evidence="6 7">
    <name type="scientific">Allacma fusca</name>
    <dbReference type="NCBI Taxonomy" id="39272"/>
    <lineage>
        <taxon>Eukaryota</taxon>
        <taxon>Metazoa</taxon>
        <taxon>Ecdysozoa</taxon>
        <taxon>Arthropoda</taxon>
        <taxon>Hexapoda</taxon>
        <taxon>Collembola</taxon>
        <taxon>Symphypleona</taxon>
        <taxon>Sminthuridae</taxon>
        <taxon>Allacma</taxon>
    </lineage>
</organism>
<evidence type="ECO:0000256" key="1">
    <source>
        <dbReference type="ARBA" id="ARBA00004245"/>
    </source>
</evidence>
<dbReference type="PANTHER" id="PTHR46321:SF1">
    <property type="entry name" value="KIF-BINDING PROTEIN"/>
    <property type="match status" value="1"/>
</dbReference>
<protein>
    <recommendedName>
        <fullName evidence="3">KIF-binding protein</fullName>
    </recommendedName>
</protein>
<dbReference type="OrthoDB" id="409897at2759"/>
<reference evidence="6" key="1">
    <citation type="submission" date="2021-06" db="EMBL/GenBank/DDBJ databases">
        <authorList>
            <person name="Hodson N. C."/>
            <person name="Mongue J. A."/>
            <person name="Jaron S. K."/>
        </authorList>
    </citation>
    <scope>NUCLEOTIDE SEQUENCE</scope>
</reference>
<dbReference type="PANTHER" id="PTHR46321">
    <property type="entry name" value="KIF1-BINDING PROTEIN"/>
    <property type="match status" value="1"/>
</dbReference>
<dbReference type="InterPro" id="IPR022083">
    <property type="entry name" value="KBP"/>
</dbReference>
<name>A0A8J2PWV8_9HEXA</name>
<dbReference type="Proteomes" id="UP000708208">
    <property type="component" value="Unassembled WGS sequence"/>
</dbReference>
<comment type="caution">
    <text evidence="6">The sequence shown here is derived from an EMBL/GenBank/DDBJ whole genome shotgun (WGS) entry which is preliminary data.</text>
</comment>
<comment type="similarity">
    <text evidence="2">Belongs to the KIF-binding protein family.</text>
</comment>
<dbReference type="Pfam" id="PF12309">
    <property type="entry name" value="KBP_C"/>
    <property type="match status" value="1"/>
</dbReference>
<proteinExistence type="inferred from homology"/>
<dbReference type="EMBL" id="CAJVCH010534258">
    <property type="protein sequence ID" value="CAG7824865.1"/>
    <property type="molecule type" value="Genomic_DNA"/>
</dbReference>
<comment type="subcellular location">
    <subcellularLocation>
        <location evidence="1">Cytoplasm</location>
        <location evidence="1">Cytoskeleton</location>
    </subcellularLocation>
</comment>
<gene>
    <name evidence="6" type="ORF">AFUS01_LOCUS35001</name>
</gene>
<evidence type="ECO:0000313" key="6">
    <source>
        <dbReference type="EMBL" id="CAG7824865.1"/>
    </source>
</evidence>
<evidence type="ECO:0000256" key="5">
    <source>
        <dbReference type="ARBA" id="ARBA00023212"/>
    </source>
</evidence>
<keyword evidence="7" id="KW-1185">Reference proteome</keyword>
<sequence>MAGVMITNMECFEAARNVLLAATAVLNKCTEEEKSSDQFKQNYAELGRSWAKLGNELLEASADRLKDLEEQTRKPPKFQSKLVLTSSEIQSLGIDYVQEEYDTILLIQSLHFPSVDFTEVLEKEMRGKYVRDFDEARNVFLPLQRWINVSKAYYKIDEFASDYIDIVTDYSNAFKYLAFFEPSLERQIKMHKRRVLILEELLANLNAKVYEDVFHFCLRDLAEINETIYKLKVAEIKERGESLRPKDKKLVKWLTDSINAHKRNLTNFKFDVDDPKKDFDPEYEKALLGSVLSIGRILGSISHDHPLHSEALEFAVEGKKFYQYFLSYLDYHEQLKHKDFKVLYEGTQDMPDLMDKQIRKITDYASRRHN</sequence>
<evidence type="ECO:0000256" key="2">
    <source>
        <dbReference type="ARBA" id="ARBA00010305"/>
    </source>
</evidence>
<dbReference type="AlphaFoldDB" id="A0A8J2PWV8"/>
<keyword evidence="5" id="KW-0206">Cytoskeleton</keyword>
<accession>A0A8J2PWV8</accession>
<keyword evidence="4" id="KW-0963">Cytoplasm</keyword>
<evidence type="ECO:0000256" key="3">
    <source>
        <dbReference type="ARBA" id="ARBA00016840"/>
    </source>
</evidence>